<reference evidence="1 2" key="1">
    <citation type="submission" date="2022-07" db="EMBL/GenBank/DDBJ databases">
        <title>Degradation activity of malathion, p-nitrophenol and potential low-temperature adaptation strategy of Rhodococcus sp. FXJ9.536.</title>
        <authorList>
            <person name="Huang J."/>
            <person name="Huang Y."/>
        </authorList>
    </citation>
    <scope>NUCLEOTIDE SEQUENCE [LARGE SCALE GENOMIC DNA]</scope>
    <source>
        <strain evidence="1 2">FXJ9.536</strain>
    </source>
</reference>
<evidence type="ECO:0000313" key="2">
    <source>
        <dbReference type="Proteomes" id="UP001524501"/>
    </source>
</evidence>
<sequence>MPTGEAITRYLRWLPHQRTHRPAHRTTNRARLHLHRPQGLHWITVLAGLDHPTGRDRLQHHSHWGTPAIFNARRAAVASALTYLHTQQRITEGLSGNRLI</sequence>
<gene>
    <name evidence="1" type="ORF">NOF53_26750</name>
</gene>
<evidence type="ECO:0008006" key="3">
    <source>
        <dbReference type="Google" id="ProtNLM"/>
    </source>
</evidence>
<organism evidence="1 2">
    <name type="scientific">Rhodococcus tibetensis</name>
    <dbReference type="NCBI Taxonomy" id="2965064"/>
    <lineage>
        <taxon>Bacteria</taxon>
        <taxon>Bacillati</taxon>
        <taxon>Actinomycetota</taxon>
        <taxon>Actinomycetes</taxon>
        <taxon>Mycobacteriales</taxon>
        <taxon>Nocardiaceae</taxon>
        <taxon>Rhodococcus</taxon>
    </lineage>
</organism>
<protein>
    <recommendedName>
        <fullName evidence="3">Transposase</fullName>
    </recommendedName>
</protein>
<dbReference type="Proteomes" id="UP001524501">
    <property type="component" value="Unassembled WGS sequence"/>
</dbReference>
<comment type="caution">
    <text evidence="1">The sequence shown here is derived from an EMBL/GenBank/DDBJ whole genome shotgun (WGS) entry which is preliminary data.</text>
</comment>
<proteinExistence type="predicted"/>
<dbReference type="RefSeq" id="WP_255974590.1">
    <property type="nucleotide sequence ID" value="NZ_JANFQF010000037.1"/>
</dbReference>
<keyword evidence="2" id="KW-1185">Reference proteome</keyword>
<evidence type="ECO:0000313" key="1">
    <source>
        <dbReference type="EMBL" id="MCQ4122708.1"/>
    </source>
</evidence>
<name>A0ABT1QK78_9NOCA</name>
<dbReference type="EMBL" id="JANFQF010000037">
    <property type="protein sequence ID" value="MCQ4122708.1"/>
    <property type="molecule type" value="Genomic_DNA"/>
</dbReference>
<accession>A0ABT1QK78</accession>